<reference evidence="1" key="1">
    <citation type="journal article" date="2023" name="Mol. Biol. Evol.">
        <title>Third-Generation Sequencing Reveals the Adaptive Role of the Epigenome in Three Deep-Sea Polychaetes.</title>
        <authorList>
            <person name="Perez M."/>
            <person name="Aroh O."/>
            <person name="Sun Y."/>
            <person name="Lan Y."/>
            <person name="Juniper S.K."/>
            <person name="Young C.R."/>
            <person name="Angers B."/>
            <person name="Qian P.Y."/>
        </authorList>
    </citation>
    <scope>NUCLEOTIDE SEQUENCE</scope>
    <source>
        <strain evidence="1">R07B-5</strain>
    </source>
</reference>
<dbReference type="Proteomes" id="UP001209878">
    <property type="component" value="Unassembled WGS sequence"/>
</dbReference>
<comment type="caution">
    <text evidence="1">The sequence shown here is derived from an EMBL/GenBank/DDBJ whole genome shotgun (WGS) entry which is preliminary data.</text>
</comment>
<protein>
    <submittedName>
        <fullName evidence="1">Uncharacterized protein</fullName>
    </submittedName>
</protein>
<evidence type="ECO:0000313" key="1">
    <source>
        <dbReference type="EMBL" id="KAK2177056.1"/>
    </source>
</evidence>
<dbReference type="Gene3D" id="3.20.20.140">
    <property type="entry name" value="Metal-dependent hydrolases"/>
    <property type="match status" value="1"/>
</dbReference>
<dbReference type="SUPFAM" id="SSF51556">
    <property type="entry name" value="Metallo-dependent hydrolases"/>
    <property type="match status" value="1"/>
</dbReference>
<dbReference type="InterPro" id="IPR032466">
    <property type="entry name" value="Metal_Hydrolase"/>
</dbReference>
<accession>A0AAD9NQP6</accession>
<keyword evidence="2" id="KW-1185">Reference proteome</keyword>
<organism evidence="1 2">
    <name type="scientific">Ridgeia piscesae</name>
    <name type="common">Tubeworm</name>
    <dbReference type="NCBI Taxonomy" id="27915"/>
    <lineage>
        <taxon>Eukaryota</taxon>
        <taxon>Metazoa</taxon>
        <taxon>Spiralia</taxon>
        <taxon>Lophotrochozoa</taxon>
        <taxon>Annelida</taxon>
        <taxon>Polychaeta</taxon>
        <taxon>Sedentaria</taxon>
        <taxon>Canalipalpata</taxon>
        <taxon>Sabellida</taxon>
        <taxon>Siboglinidae</taxon>
        <taxon>Ridgeia</taxon>
    </lineage>
</organism>
<name>A0AAD9NQP6_RIDPI</name>
<proteinExistence type="predicted"/>
<gene>
    <name evidence="1" type="ORF">NP493_620g01001</name>
</gene>
<sequence length="259" mass="29321">MAVWQKVQELDLRQAYLADDGTFKYIKKVLVLPVLLAEHVAAAFNALMLQAWTFQLVDLMDYVQRTWMTRRVWNTESCSQLRQLSLLVVVTTTYCAHPRLAKTFTEIAWGQLSAMIYSVDCCAIGECGLDYTEPLSSLPAQRRLYQKQMEWGQVVSRQLGLGGVVRGPKFLPALTGLERTDLVEFDSSGLTWWSLSAVVRGVQMLTGLDRTDLVEFDSSGERCTDPHCSRQDCPGKLETGLDDDFQELCHQTLTDLERI</sequence>
<evidence type="ECO:0000313" key="2">
    <source>
        <dbReference type="Proteomes" id="UP001209878"/>
    </source>
</evidence>
<dbReference type="EMBL" id="JAODUO010000620">
    <property type="protein sequence ID" value="KAK2177056.1"/>
    <property type="molecule type" value="Genomic_DNA"/>
</dbReference>
<dbReference type="AlphaFoldDB" id="A0AAD9NQP6"/>